<feature type="zinc finger region" description="CHC2-type" evidence="12">
    <location>
        <begin position="37"/>
        <end position="61"/>
    </location>
</feature>
<keyword evidence="10 12" id="KW-0238">DNA-binding</keyword>
<dbReference type="SUPFAM" id="SSF56731">
    <property type="entry name" value="DNA primase core"/>
    <property type="match status" value="1"/>
</dbReference>
<dbReference type="SMART" id="SM00493">
    <property type="entry name" value="TOPRIM"/>
    <property type="match status" value="1"/>
</dbReference>
<dbReference type="Proteomes" id="UP000199024">
    <property type="component" value="Unassembled WGS sequence"/>
</dbReference>
<keyword evidence="9" id="KW-0460">Magnesium</keyword>
<keyword evidence="8 12" id="KW-0862">Zinc</keyword>
<evidence type="ECO:0000313" key="14">
    <source>
        <dbReference type="EMBL" id="SFS05933.1"/>
    </source>
</evidence>
<comment type="similarity">
    <text evidence="12">Belongs to the DnaG primase family.</text>
</comment>
<dbReference type="InterPro" id="IPR006171">
    <property type="entry name" value="TOPRIM_dom"/>
</dbReference>
<keyword evidence="7 12" id="KW-0863">Zinc-finger</keyword>
<dbReference type="STRING" id="474950.SAMN05421771_1146"/>
<dbReference type="GO" id="GO:0003677">
    <property type="term" value="F:DNA binding"/>
    <property type="evidence" value="ECO:0007669"/>
    <property type="project" value="UniProtKB-KW"/>
</dbReference>
<evidence type="ECO:0000256" key="8">
    <source>
        <dbReference type="ARBA" id="ARBA00022833"/>
    </source>
</evidence>
<comment type="function">
    <text evidence="12">RNA polymerase that catalyzes the synthesis of short RNA molecules used as primers for DNA polymerase during DNA replication.</text>
</comment>
<dbReference type="AlphaFoldDB" id="A0A1I6LR74"/>
<keyword evidence="5 12" id="KW-0235">DNA replication</keyword>
<evidence type="ECO:0000256" key="1">
    <source>
        <dbReference type="ARBA" id="ARBA00022478"/>
    </source>
</evidence>
<dbReference type="InterPro" id="IPR013264">
    <property type="entry name" value="DNAG_N"/>
</dbReference>
<dbReference type="EMBL" id="FOZL01000001">
    <property type="protein sequence ID" value="SFS05933.1"/>
    <property type="molecule type" value="Genomic_DNA"/>
</dbReference>
<protein>
    <recommendedName>
        <fullName evidence="12">DNA primase</fullName>
        <ecNumber evidence="12">2.7.7.101</ecNumber>
    </recommendedName>
</protein>
<dbReference type="Pfam" id="PF13155">
    <property type="entry name" value="Toprim_2"/>
    <property type="match status" value="1"/>
</dbReference>
<keyword evidence="4 12" id="KW-0548">Nucleotidyltransferase</keyword>
<comment type="subunit">
    <text evidence="12">Monomer. Interacts with DnaB.</text>
</comment>
<evidence type="ECO:0000256" key="3">
    <source>
        <dbReference type="ARBA" id="ARBA00022679"/>
    </source>
</evidence>
<evidence type="ECO:0000256" key="4">
    <source>
        <dbReference type="ARBA" id="ARBA00022695"/>
    </source>
</evidence>
<dbReference type="FunFam" id="3.90.580.10:FF:000001">
    <property type="entry name" value="DNA primase"/>
    <property type="match status" value="1"/>
</dbReference>
<reference evidence="14 15" key="1">
    <citation type="submission" date="2016-10" db="EMBL/GenBank/DDBJ databases">
        <authorList>
            <person name="de Groot N.N."/>
        </authorList>
    </citation>
    <scope>NUCLEOTIDE SEQUENCE [LARGE SCALE GENOMIC DNA]</scope>
    <source>
        <strain evidence="14 15">DSM 21001</strain>
    </source>
</reference>
<evidence type="ECO:0000256" key="9">
    <source>
        <dbReference type="ARBA" id="ARBA00022842"/>
    </source>
</evidence>
<gene>
    <name evidence="12" type="primary">dnaG</name>
    <name evidence="14" type="ORF">SAMN05421771_1146</name>
</gene>
<evidence type="ECO:0000313" key="15">
    <source>
        <dbReference type="Proteomes" id="UP000199024"/>
    </source>
</evidence>
<dbReference type="PANTHER" id="PTHR30313:SF2">
    <property type="entry name" value="DNA PRIMASE"/>
    <property type="match status" value="1"/>
</dbReference>
<dbReference type="InterPro" id="IPR019475">
    <property type="entry name" value="DNA_primase_DnaB-bd"/>
</dbReference>
<evidence type="ECO:0000256" key="7">
    <source>
        <dbReference type="ARBA" id="ARBA00022771"/>
    </source>
</evidence>
<dbReference type="Gene3D" id="3.90.980.10">
    <property type="entry name" value="DNA primase, catalytic core, N-terminal domain"/>
    <property type="match status" value="1"/>
</dbReference>
<comment type="domain">
    <text evidence="12">Contains an N-terminal zinc-binding domain, a central core domain that contains the primase activity, and a C-terminal DnaB-binding domain.</text>
</comment>
<dbReference type="Gene3D" id="3.90.580.10">
    <property type="entry name" value="Zinc finger, CHC2-type domain"/>
    <property type="match status" value="1"/>
</dbReference>
<dbReference type="NCBIfam" id="TIGR01391">
    <property type="entry name" value="dnaG"/>
    <property type="match status" value="1"/>
</dbReference>
<keyword evidence="11 12" id="KW-0804">Transcription</keyword>
<evidence type="ECO:0000256" key="2">
    <source>
        <dbReference type="ARBA" id="ARBA00022515"/>
    </source>
</evidence>
<dbReference type="PANTHER" id="PTHR30313">
    <property type="entry name" value="DNA PRIMASE"/>
    <property type="match status" value="1"/>
</dbReference>
<dbReference type="InterPro" id="IPR034151">
    <property type="entry name" value="TOPRIM_DnaG_bac"/>
</dbReference>
<dbReference type="InterPro" id="IPR036977">
    <property type="entry name" value="DNA_primase_Znf_CHC2"/>
</dbReference>
<sequence length="601" mass="67013">MADDFAQTVKQQADIVRIIGDYVKLKKSGAQNFSGLCPFHKEKSPSFSVNATHNYFYCFGCHEKGDVFTFVMKMESISFPESVRTVATKCGIPLPKREFNSPEEAREAGIRRQLMDLHEGATQYFEGMLKSPEAARAREYLTGRGVTPETIKTFRIGYAPESFNDMRERLQPHFSEDALRQSGLFSAKEEADGRQGQMYAKFRRRIMFPIMNEAGKPIAFTGRAIEENDEKGRPVAKYFNSPETPLYTKGQVLFNLDKAKSAIKTNDFVLLVEGQMDCISVYMAGVHSVVATSGTAFTEMQVRQLARFTHRAVLNFDPDNAGRAAAEKSIALLTEEDFEVKIVTLEGGLDPDRYVKERGIQAYLAALRGAVRYADYLIERARQEFPARTAESNVKAMNYLLPHIRRMPNALQRNSFALDAAQKLGIDSGILLQEVKQAAAGRVASLPARRAEPVSETEAILLRALVLPDSDPTRALAAERLSNNPSWYEGMAAASLFESLANGPAPDNPLDAAVDAETRQILARALGRGSGDDAPPSLGGRVQTPVDQVREALVNLETRGLQRRQRELRTMLAEADRRGDTEMSNRLQVELVQIMRRMREL</sequence>
<proteinExistence type="inferred from homology"/>
<dbReference type="SUPFAM" id="SSF57783">
    <property type="entry name" value="Zinc beta-ribbon"/>
    <property type="match status" value="1"/>
</dbReference>
<evidence type="ECO:0000256" key="10">
    <source>
        <dbReference type="ARBA" id="ARBA00023125"/>
    </source>
</evidence>
<dbReference type="InterPro" id="IPR030846">
    <property type="entry name" value="DnaG_bac"/>
</dbReference>
<dbReference type="GO" id="GO:0006269">
    <property type="term" value="P:DNA replication, synthesis of primer"/>
    <property type="evidence" value="ECO:0007669"/>
    <property type="project" value="UniProtKB-UniRule"/>
</dbReference>
<evidence type="ECO:0000259" key="13">
    <source>
        <dbReference type="PROSITE" id="PS50880"/>
    </source>
</evidence>
<dbReference type="InterPro" id="IPR050219">
    <property type="entry name" value="DnaG_primase"/>
</dbReference>
<comment type="catalytic activity">
    <reaction evidence="12">
        <text>ssDNA + n NTP = ssDNA/pppN(pN)n-1 hybrid + (n-1) diphosphate.</text>
        <dbReference type="EC" id="2.7.7.101"/>
    </reaction>
</comment>
<dbReference type="HAMAP" id="MF_00974">
    <property type="entry name" value="DNA_primase_DnaG"/>
    <property type="match status" value="1"/>
</dbReference>
<keyword evidence="6 12" id="KW-0479">Metal-binding</keyword>
<keyword evidence="15" id="KW-1185">Reference proteome</keyword>
<keyword evidence="3 12" id="KW-0808">Transferase</keyword>
<dbReference type="GO" id="GO:0000428">
    <property type="term" value="C:DNA-directed RNA polymerase complex"/>
    <property type="evidence" value="ECO:0007669"/>
    <property type="project" value="UniProtKB-KW"/>
</dbReference>
<dbReference type="GO" id="GO:0008270">
    <property type="term" value="F:zinc ion binding"/>
    <property type="evidence" value="ECO:0007669"/>
    <property type="project" value="UniProtKB-UniRule"/>
</dbReference>
<dbReference type="Gene3D" id="3.40.1360.10">
    <property type="match status" value="1"/>
</dbReference>
<dbReference type="GO" id="GO:1990077">
    <property type="term" value="C:primosome complex"/>
    <property type="evidence" value="ECO:0007669"/>
    <property type="project" value="UniProtKB-KW"/>
</dbReference>
<dbReference type="CDD" id="cd03364">
    <property type="entry name" value="TOPRIM_DnaG_primases"/>
    <property type="match status" value="1"/>
</dbReference>
<organism evidence="14 15">
    <name type="scientific">Granulicella pectinivorans</name>
    <dbReference type="NCBI Taxonomy" id="474950"/>
    <lineage>
        <taxon>Bacteria</taxon>
        <taxon>Pseudomonadati</taxon>
        <taxon>Acidobacteriota</taxon>
        <taxon>Terriglobia</taxon>
        <taxon>Terriglobales</taxon>
        <taxon>Acidobacteriaceae</taxon>
        <taxon>Granulicella</taxon>
    </lineage>
</organism>
<evidence type="ECO:0000256" key="12">
    <source>
        <dbReference type="HAMAP-Rule" id="MF_00974"/>
    </source>
</evidence>
<dbReference type="PROSITE" id="PS50880">
    <property type="entry name" value="TOPRIM"/>
    <property type="match status" value="1"/>
</dbReference>
<dbReference type="InterPro" id="IPR006295">
    <property type="entry name" value="DNA_primase_DnaG"/>
</dbReference>
<dbReference type="InterPro" id="IPR002694">
    <property type="entry name" value="Znf_CHC2"/>
</dbReference>
<dbReference type="EC" id="2.7.7.101" evidence="12"/>
<evidence type="ECO:0000256" key="6">
    <source>
        <dbReference type="ARBA" id="ARBA00022723"/>
    </source>
</evidence>
<dbReference type="OrthoDB" id="9803773at2"/>
<name>A0A1I6LR74_9BACT</name>
<dbReference type="GO" id="GO:0005737">
    <property type="term" value="C:cytoplasm"/>
    <property type="evidence" value="ECO:0007669"/>
    <property type="project" value="TreeGrafter"/>
</dbReference>
<dbReference type="GO" id="GO:0003899">
    <property type="term" value="F:DNA-directed RNA polymerase activity"/>
    <property type="evidence" value="ECO:0007669"/>
    <property type="project" value="UniProtKB-UniRule"/>
</dbReference>
<keyword evidence="2 12" id="KW-0639">Primosome</keyword>
<dbReference type="SMART" id="SM00400">
    <property type="entry name" value="ZnF_CHCC"/>
    <property type="match status" value="1"/>
</dbReference>
<dbReference type="Pfam" id="PF10410">
    <property type="entry name" value="DnaB_bind"/>
    <property type="match status" value="1"/>
</dbReference>
<keyword evidence="1 12" id="KW-0240">DNA-directed RNA polymerase</keyword>
<evidence type="ECO:0000256" key="5">
    <source>
        <dbReference type="ARBA" id="ARBA00022705"/>
    </source>
</evidence>
<evidence type="ECO:0000256" key="11">
    <source>
        <dbReference type="ARBA" id="ARBA00023163"/>
    </source>
</evidence>
<dbReference type="Pfam" id="PF01807">
    <property type="entry name" value="Zn_ribbon_DnaG"/>
    <property type="match status" value="1"/>
</dbReference>
<dbReference type="InterPro" id="IPR037068">
    <property type="entry name" value="DNA_primase_core_N_sf"/>
</dbReference>
<comment type="cofactor">
    <cofactor evidence="12">
        <name>Zn(2+)</name>
        <dbReference type="ChEBI" id="CHEBI:29105"/>
    </cofactor>
    <text evidence="12">Binds 1 zinc ion per monomer.</text>
</comment>
<accession>A0A1I6LR74</accession>
<dbReference type="Pfam" id="PF08275">
    <property type="entry name" value="DNAG_N"/>
    <property type="match status" value="1"/>
</dbReference>
<dbReference type="RefSeq" id="WP_089837426.1">
    <property type="nucleotide sequence ID" value="NZ_FOZL01000001.1"/>
</dbReference>
<feature type="domain" description="Toprim" evidence="13">
    <location>
        <begin position="267"/>
        <end position="348"/>
    </location>
</feature>